<dbReference type="Proteomes" id="UP000242855">
    <property type="component" value="Chromosome"/>
</dbReference>
<evidence type="ECO:0000313" key="2">
    <source>
        <dbReference type="Proteomes" id="UP000242855"/>
    </source>
</evidence>
<accession>A0A250E713</accession>
<gene>
    <name evidence="1" type="ORF">CGC48_09015</name>
</gene>
<keyword evidence="1" id="KW-0255">Endonuclease</keyword>
<protein>
    <submittedName>
        <fullName evidence="1">Restriction endonuclease</fullName>
    </submittedName>
</protein>
<keyword evidence="1" id="KW-0540">Nuclease</keyword>
<proteinExistence type="predicted"/>
<dbReference type="PANTHER" id="PTHR38733:SF1">
    <property type="entry name" value="TYPE IV METHYL-DIRECTED RESTRICTION ENZYME ECOKMCRBC"/>
    <property type="match status" value="1"/>
</dbReference>
<evidence type="ECO:0000313" key="1">
    <source>
        <dbReference type="EMBL" id="ATA68752.1"/>
    </source>
</evidence>
<dbReference type="AlphaFoldDB" id="A0A250E713"/>
<dbReference type="RefSeq" id="WP_098029308.1">
    <property type="nucleotide sequence ID" value="NZ_CP022378.1"/>
</dbReference>
<dbReference type="InterPro" id="IPR019292">
    <property type="entry name" value="McrC"/>
</dbReference>
<dbReference type="GeneID" id="96781940"/>
<sequence length="460" mass="54549">MCDNEILLKEHYSVKIYKEKQDLDKDEHSLSLDSFALLEKYQPRKIFNNTSPFLFEKKENCYHLQANYYIGADWLIEGEKFVQVEPKINQKHIGNFEKNVDSEEKVSINEDDNIKEINFVKMLLDVYASTIPTHHTTDLVNIFWNEKPIPIEQKQDTLTPFLVVQFLGILKNIVRKGLKKSYYKVRENLNNRVKGKILVGTHIKQNVLKNRFTKTFCEYQVFGEDNLENQFLKKVFQFCSHYIENFKGFPNKTEVNQIIGYCRPAFELISTDIEQSELKNIKHNPFFKEYKEAIQIGNLILKRFSYNISRATQQEQIEIPPFWIDMPKLFELYVYKKLLENEDLHSKIHYQFGTHGNQLDFLISDGENSLIIDTKYKLKYDYGHIHEDIRQVSGYARLKKVREKIGFSEDNDTHIDCLIIYPTIKNGNIEINFENKKKIELYYKVFKLDIKLPTNESNEL</sequence>
<keyword evidence="1" id="KW-0378">Hydrolase</keyword>
<organism evidence="1 2">
    <name type="scientific">Capnocytophaga cynodegmi</name>
    <dbReference type="NCBI Taxonomy" id="28189"/>
    <lineage>
        <taxon>Bacteria</taxon>
        <taxon>Pseudomonadati</taxon>
        <taxon>Bacteroidota</taxon>
        <taxon>Flavobacteriia</taxon>
        <taxon>Flavobacteriales</taxon>
        <taxon>Flavobacteriaceae</taxon>
        <taxon>Capnocytophaga</taxon>
    </lineage>
</organism>
<dbReference type="GO" id="GO:0004519">
    <property type="term" value="F:endonuclease activity"/>
    <property type="evidence" value="ECO:0007669"/>
    <property type="project" value="UniProtKB-KW"/>
</dbReference>
<dbReference type="Pfam" id="PF10117">
    <property type="entry name" value="McrBC"/>
    <property type="match status" value="1"/>
</dbReference>
<dbReference type="PANTHER" id="PTHR38733">
    <property type="entry name" value="PROTEIN MCRC"/>
    <property type="match status" value="1"/>
</dbReference>
<dbReference type="KEGG" id="ccyn:CGC48_09015"/>
<name>A0A250E713_9FLAO</name>
<dbReference type="REBASE" id="218435">
    <property type="entry name" value="CcyG7591McrBCP"/>
</dbReference>
<dbReference type="EMBL" id="CP022378">
    <property type="protein sequence ID" value="ATA68752.1"/>
    <property type="molecule type" value="Genomic_DNA"/>
</dbReference>
<reference evidence="1 2" key="1">
    <citation type="journal article" date="2017" name="Genome Announc.">
        <title>Twelve Complete Reference Genomes of Clinical Isolates in the Capnocytophaga Genus.</title>
        <authorList>
            <person name="Villarma A."/>
            <person name="Gulvik C.A."/>
            <person name="Rowe L.A."/>
            <person name="Sheth M."/>
            <person name="Juieng P."/>
            <person name="Nicholson A.C."/>
            <person name="Loparev V.N."/>
            <person name="McQuiston J.R."/>
        </authorList>
    </citation>
    <scope>NUCLEOTIDE SEQUENCE [LARGE SCALE GENOMIC DNA]</scope>
    <source>
        <strain evidence="1 2">G7591</strain>
    </source>
</reference>